<name>K6DKR3_SCHAZ</name>
<keyword evidence="2 8" id="KW-0349">Heme</keyword>
<feature type="binding site" description="axial binding residue" evidence="8">
    <location>
        <position position="114"/>
    </location>
    <ligand>
        <name>heme</name>
        <dbReference type="ChEBI" id="CHEBI:30413"/>
    </ligand>
    <ligandPart>
        <name>Fe</name>
        <dbReference type="ChEBI" id="CHEBI:18248"/>
    </ligandPart>
</feature>
<keyword evidence="7 9" id="KW-0472">Membrane</keyword>
<accession>K6DKR3</accession>
<dbReference type="RefSeq" id="WP_003329788.1">
    <property type="nucleotide sequence ID" value="NZ_AJLR01000036.1"/>
</dbReference>
<proteinExistence type="predicted"/>
<dbReference type="PATRIC" id="fig|1131731.3.peg.643"/>
<evidence type="ECO:0000256" key="5">
    <source>
        <dbReference type="ARBA" id="ARBA00022989"/>
    </source>
</evidence>
<feature type="transmembrane region" description="Helical" evidence="9">
    <location>
        <begin position="16"/>
        <end position="37"/>
    </location>
</feature>
<keyword evidence="3 9" id="KW-0812">Transmembrane</keyword>
<feature type="transmembrane region" description="Helical" evidence="9">
    <location>
        <begin position="95"/>
        <end position="116"/>
    </location>
</feature>
<dbReference type="STRING" id="1131731.BAZO_03131"/>
<dbReference type="Pfam" id="PF01127">
    <property type="entry name" value="Sdh_cyt"/>
    <property type="match status" value="1"/>
</dbReference>
<keyword evidence="6 8" id="KW-0408">Iron</keyword>
<dbReference type="PIRSF" id="PIRSF000170">
    <property type="entry name" value="Succ_dh_cyt_b558"/>
    <property type="match status" value="1"/>
</dbReference>
<feature type="transmembrane region" description="Helical" evidence="9">
    <location>
        <begin position="57"/>
        <end position="74"/>
    </location>
</feature>
<feature type="binding site" description="axial binding residue" evidence="8">
    <location>
        <position position="156"/>
    </location>
    <ligand>
        <name>heme</name>
        <dbReference type="ChEBI" id="CHEBI:30413"/>
    </ligand>
    <ligandPart>
        <name>Fe</name>
        <dbReference type="ChEBI" id="CHEBI:18248"/>
    </ligandPart>
</feature>
<reference evidence="10 11" key="1">
    <citation type="journal article" date="2012" name="Front. Microbiol.">
        <title>Redundancy and modularity in membrane-associated dissimilatory nitrate reduction in Bacillus.</title>
        <authorList>
            <person name="Heylen K."/>
            <person name="Keltjens J."/>
        </authorList>
    </citation>
    <scope>NUCLEOTIDE SEQUENCE [LARGE SCALE GENOMIC DNA]</scope>
    <source>
        <strain evidence="10 11">LMG 9581</strain>
    </source>
</reference>
<dbReference type="InterPro" id="IPR011138">
    <property type="entry name" value="Cytochrome_b-558"/>
</dbReference>
<evidence type="ECO:0000256" key="3">
    <source>
        <dbReference type="ARBA" id="ARBA00022692"/>
    </source>
</evidence>
<feature type="transmembrane region" description="Helical" evidence="9">
    <location>
        <begin position="143"/>
        <end position="167"/>
    </location>
</feature>
<evidence type="ECO:0000256" key="1">
    <source>
        <dbReference type="ARBA" id="ARBA00004370"/>
    </source>
</evidence>
<evidence type="ECO:0000256" key="8">
    <source>
        <dbReference type="PIRSR" id="PIRSR000170-1"/>
    </source>
</evidence>
<feature type="transmembrane region" description="Helical" evidence="9">
    <location>
        <begin position="179"/>
        <end position="200"/>
    </location>
</feature>
<dbReference type="EMBL" id="AJLR01000036">
    <property type="protein sequence ID" value="EKN68738.1"/>
    <property type="molecule type" value="Genomic_DNA"/>
</dbReference>
<dbReference type="AlphaFoldDB" id="K6DKR3"/>
<feature type="binding site" description="axial binding residue" evidence="8">
    <location>
        <position position="29"/>
    </location>
    <ligand>
        <name>heme</name>
        <dbReference type="ChEBI" id="CHEBI:30413"/>
    </ligand>
    <ligandPart>
        <name>Fe</name>
        <dbReference type="ChEBI" id="CHEBI:18248"/>
    </ligandPart>
</feature>
<dbReference type="InterPro" id="IPR000701">
    <property type="entry name" value="SuccDH_FuR_B_TM-su"/>
</dbReference>
<feature type="binding site" description="axial binding residue" evidence="8">
    <location>
        <position position="71"/>
    </location>
    <ligand>
        <name>heme</name>
        <dbReference type="ChEBI" id="CHEBI:30413"/>
    </ligand>
    <ligandPart>
        <name>Fe</name>
        <dbReference type="ChEBI" id="CHEBI:18248"/>
    </ligandPart>
</feature>
<evidence type="ECO:0000256" key="7">
    <source>
        <dbReference type="ARBA" id="ARBA00023136"/>
    </source>
</evidence>
<dbReference type="InterPro" id="IPR016002">
    <property type="entry name" value="Succ_DH_cyt_b558_Firmicute"/>
</dbReference>
<keyword evidence="4 8" id="KW-0479">Metal-binding</keyword>
<keyword evidence="11" id="KW-1185">Reference proteome</keyword>
<organism evidence="10 11">
    <name type="scientific">Schinkia azotoformans LMG 9581</name>
    <dbReference type="NCBI Taxonomy" id="1131731"/>
    <lineage>
        <taxon>Bacteria</taxon>
        <taxon>Bacillati</taxon>
        <taxon>Bacillota</taxon>
        <taxon>Bacilli</taxon>
        <taxon>Bacillales</taxon>
        <taxon>Bacillaceae</taxon>
        <taxon>Calidifontibacillus/Schinkia group</taxon>
        <taxon>Schinkia</taxon>
    </lineage>
</organism>
<sequence length="203" mass="23351">MGIGNHENFYRKLHSLAGIIPVGVFLTFHLFLNYSAVWGEDAYNTASGFMGNLPFKYALEIFIIFLPLFYHAIYGAKIALQAKNNVGQYKYMRNWMFFFQRLTGFIAFAFVIWHVWQTRVQAELGVHVDFNMMASIVENPLSLVLYIIGILSAIYHFTNGIWTFLITWGITVSPKSQKILQYITIALFFALSFVGLRAIFAFI</sequence>
<dbReference type="GO" id="GO:0016020">
    <property type="term" value="C:membrane"/>
    <property type="evidence" value="ECO:0007669"/>
    <property type="project" value="UniProtKB-SubCell"/>
</dbReference>
<dbReference type="NCBIfam" id="TIGR02046">
    <property type="entry name" value="sdhC_b558_fam"/>
    <property type="match status" value="1"/>
</dbReference>
<dbReference type="InterPro" id="IPR034804">
    <property type="entry name" value="SQR/QFR_C/D"/>
</dbReference>
<dbReference type="Proteomes" id="UP000006315">
    <property type="component" value="Unassembled WGS sequence"/>
</dbReference>
<keyword evidence="5 9" id="KW-1133">Transmembrane helix</keyword>
<dbReference type="CDD" id="cd03497">
    <property type="entry name" value="SQR_TypeB_1_TM"/>
    <property type="match status" value="1"/>
</dbReference>
<evidence type="ECO:0000313" key="11">
    <source>
        <dbReference type="Proteomes" id="UP000006315"/>
    </source>
</evidence>
<dbReference type="SUPFAM" id="SSF81343">
    <property type="entry name" value="Fumarate reductase respiratory complex transmembrane subunits"/>
    <property type="match status" value="1"/>
</dbReference>
<evidence type="ECO:0000256" key="9">
    <source>
        <dbReference type="SAM" id="Phobius"/>
    </source>
</evidence>
<comment type="caution">
    <text evidence="10">The sequence shown here is derived from an EMBL/GenBank/DDBJ whole genome shotgun (WGS) entry which is preliminary data.</text>
</comment>
<evidence type="ECO:0000256" key="6">
    <source>
        <dbReference type="ARBA" id="ARBA00023004"/>
    </source>
</evidence>
<evidence type="ECO:0000256" key="4">
    <source>
        <dbReference type="ARBA" id="ARBA00022723"/>
    </source>
</evidence>
<evidence type="ECO:0000313" key="10">
    <source>
        <dbReference type="EMBL" id="EKN68738.1"/>
    </source>
</evidence>
<dbReference type="Gene3D" id="1.20.1300.10">
    <property type="entry name" value="Fumarate reductase/succinate dehydrogenase, transmembrane subunit"/>
    <property type="match status" value="1"/>
</dbReference>
<evidence type="ECO:0000256" key="2">
    <source>
        <dbReference type="ARBA" id="ARBA00022617"/>
    </source>
</evidence>
<dbReference type="GO" id="GO:0046872">
    <property type="term" value="F:metal ion binding"/>
    <property type="evidence" value="ECO:0007669"/>
    <property type="project" value="UniProtKB-KW"/>
</dbReference>
<comment type="subcellular location">
    <subcellularLocation>
        <location evidence="1">Membrane</location>
    </subcellularLocation>
</comment>
<protein>
    <submittedName>
        <fullName evidence="10">Succinate dehydrogenase, cytochrome b558 subunit</fullName>
    </submittedName>
</protein>
<gene>
    <name evidence="10" type="ORF">BAZO_03131</name>
</gene>